<dbReference type="AlphaFoldDB" id="A0A7W9SNN4"/>
<accession>A0A7W9SNN4</accession>
<dbReference type="Pfam" id="PF00440">
    <property type="entry name" value="TetR_N"/>
    <property type="match status" value="1"/>
</dbReference>
<gene>
    <name evidence="6" type="ORF">HNQ39_001256</name>
</gene>
<reference evidence="6 7" key="1">
    <citation type="submission" date="2020-08" db="EMBL/GenBank/DDBJ databases">
        <title>Genomic Encyclopedia of Type Strains, Phase IV (KMG-IV): sequencing the most valuable type-strain genomes for metagenomic binning, comparative biology and taxonomic classification.</title>
        <authorList>
            <person name="Goeker M."/>
        </authorList>
    </citation>
    <scope>NUCLEOTIDE SEQUENCE [LARGE SCALE GENOMIC DNA]</scope>
    <source>
        <strain evidence="6 7">DSM 23562</strain>
    </source>
</reference>
<protein>
    <submittedName>
        <fullName evidence="6">AcrR family transcriptional regulator</fullName>
    </submittedName>
</protein>
<dbReference type="GO" id="GO:0000976">
    <property type="term" value="F:transcription cis-regulatory region binding"/>
    <property type="evidence" value="ECO:0007669"/>
    <property type="project" value="TreeGrafter"/>
</dbReference>
<dbReference type="PANTHER" id="PTHR30055:SF234">
    <property type="entry name" value="HTH-TYPE TRANSCRIPTIONAL REGULATOR BETI"/>
    <property type="match status" value="1"/>
</dbReference>
<dbReference type="RefSeq" id="WP_184193094.1">
    <property type="nucleotide sequence ID" value="NZ_JACHGW010000001.1"/>
</dbReference>
<proteinExistence type="predicted"/>
<comment type="caution">
    <text evidence="6">The sequence shown here is derived from an EMBL/GenBank/DDBJ whole genome shotgun (WGS) entry which is preliminary data.</text>
</comment>
<dbReference type="GO" id="GO:0045892">
    <property type="term" value="P:negative regulation of DNA-templated transcription"/>
    <property type="evidence" value="ECO:0007669"/>
    <property type="project" value="UniProtKB-ARBA"/>
</dbReference>
<dbReference type="InterPro" id="IPR001647">
    <property type="entry name" value="HTH_TetR"/>
</dbReference>
<dbReference type="PRINTS" id="PR00455">
    <property type="entry name" value="HTHTETR"/>
</dbReference>
<dbReference type="InterPro" id="IPR009057">
    <property type="entry name" value="Homeodomain-like_sf"/>
</dbReference>
<organism evidence="6 7">
    <name type="scientific">Armatimonas rosea</name>
    <dbReference type="NCBI Taxonomy" id="685828"/>
    <lineage>
        <taxon>Bacteria</taxon>
        <taxon>Bacillati</taxon>
        <taxon>Armatimonadota</taxon>
        <taxon>Armatimonadia</taxon>
        <taxon>Armatimonadales</taxon>
        <taxon>Armatimonadaceae</taxon>
        <taxon>Armatimonas</taxon>
    </lineage>
</organism>
<evidence type="ECO:0000256" key="1">
    <source>
        <dbReference type="ARBA" id="ARBA00023015"/>
    </source>
</evidence>
<dbReference type="PANTHER" id="PTHR30055">
    <property type="entry name" value="HTH-TYPE TRANSCRIPTIONAL REGULATOR RUTR"/>
    <property type="match status" value="1"/>
</dbReference>
<dbReference type="PROSITE" id="PS50977">
    <property type="entry name" value="HTH_TETR_2"/>
    <property type="match status" value="1"/>
</dbReference>
<evidence type="ECO:0000259" key="5">
    <source>
        <dbReference type="PROSITE" id="PS50977"/>
    </source>
</evidence>
<keyword evidence="3" id="KW-0804">Transcription</keyword>
<evidence type="ECO:0000256" key="4">
    <source>
        <dbReference type="PROSITE-ProRule" id="PRU00335"/>
    </source>
</evidence>
<dbReference type="PROSITE" id="PS01081">
    <property type="entry name" value="HTH_TETR_1"/>
    <property type="match status" value="1"/>
</dbReference>
<dbReference type="InterPro" id="IPR023772">
    <property type="entry name" value="DNA-bd_HTH_TetR-type_CS"/>
</dbReference>
<dbReference type="Gene3D" id="1.10.357.10">
    <property type="entry name" value="Tetracycline Repressor, domain 2"/>
    <property type="match status" value="1"/>
</dbReference>
<name>A0A7W9SNN4_ARMRO</name>
<dbReference type="InterPro" id="IPR036271">
    <property type="entry name" value="Tet_transcr_reg_TetR-rel_C_sf"/>
</dbReference>
<evidence type="ECO:0000313" key="7">
    <source>
        <dbReference type="Proteomes" id="UP000520814"/>
    </source>
</evidence>
<dbReference type="FunFam" id="1.10.10.60:FF:000141">
    <property type="entry name" value="TetR family transcriptional regulator"/>
    <property type="match status" value="1"/>
</dbReference>
<evidence type="ECO:0000313" key="6">
    <source>
        <dbReference type="EMBL" id="MBB6049494.1"/>
    </source>
</evidence>
<dbReference type="GO" id="GO:0003700">
    <property type="term" value="F:DNA-binding transcription factor activity"/>
    <property type="evidence" value="ECO:0007669"/>
    <property type="project" value="TreeGrafter"/>
</dbReference>
<sequence>MSKVICESLRERQRQQRADAILDAARELTLETGYEALTMDALAARAGVTKPTLYAHFPNKEAIAVASVVRNIQRGQESLAQLDPTLSPLARLETYFRWALRSKFIERRMVSFGGAPVAVIRTNPAYQAAFRQMMDNLGEIVEAGKACGEIAVDLDTRTALQAFVSVVRDPDYDDLLRSGAVTSDTLVETLVTVLIHGLRREK</sequence>
<dbReference type="SUPFAM" id="SSF46689">
    <property type="entry name" value="Homeodomain-like"/>
    <property type="match status" value="1"/>
</dbReference>
<feature type="DNA-binding region" description="H-T-H motif" evidence="4">
    <location>
        <begin position="38"/>
        <end position="57"/>
    </location>
</feature>
<dbReference type="Proteomes" id="UP000520814">
    <property type="component" value="Unassembled WGS sequence"/>
</dbReference>
<dbReference type="EMBL" id="JACHGW010000001">
    <property type="protein sequence ID" value="MBB6049494.1"/>
    <property type="molecule type" value="Genomic_DNA"/>
</dbReference>
<keyword evidence="7" id="KW-1185">Reference proteome</keyword>
<feature type="domain" description="HTH tetR-type" evidence="5">
    <location>
        <begin position="15"/>
        <end position="75"/>
    </location>
</feature>
<keyword evidence="2 4" id="KW-0238">DNA-binding</keyword>
<evidence type="ECO:0000256" key="3">
    <source>
        <dbReference type="ARBA" id="ARBA00023163"/>
    </source>
</evidence>
<evidence type="ECO:0000256" key="2">
    <source>
        <dbReference type="ARBA" id="ARBA00023125"/>
    </source>
</evidence>
<dbReference type="SUPFAM" id="SSF48498">
    <property type="entry name" value="Tetracyclin repressor-like, C-terminal domain"/>
    <property type="match status" value="1"/>
</dbReference>
<keyword evidence="1" id="KW-0805">Transcription regulation</keyword>
<dbReference type="InterPro" id="IPR050109">
    <property type="entry name" value="HTH-type_TetR-like_transc_reg"/>
</dbReference>